<protein>
    <recommendedName>
        <fullName evidence="4">Flagellin</fullName>
    </recommendedName>
</protein>
<dbReference type="OrthoDB" id="135845at2157"/>
<evidence type="ECO:0008006" key="4">
    <source>
        <dbReference type="Google" id="ProtNLM"/>
    </source>
</evidence>
<evidence type="ECO:0000313" key="2">
    <source>
        <dbReference type="EMBL" id="KGK97975.1"/>
    </source>
</evidence>
<keyword evidence="3" id="KW-1185">Reference proteome</keyword>
<dbReference type="GO" id="GO:0097588">
    <property type="term" value="P:archaeal or bacterial-type flagellum-dependent cell motility"/>
    <property type="evidence" value="ECO:0007669"/>
    <property type="project" value="InterPro"/>
</dbReference>
<feature type="transmembrane region" description="Helical" evidence="1">
    <location>
        <begin position="6"/>
        <end position="27"/>
    </location>
</feature>
<keyword evidence="1" id="KW-0472">Membrane</keyword>
<keyword evidence="1" id="KW-1133">Transmembrane helix</keyword>
<dbReference type="EMBL" id="JRHO01000014">
    <property type="protein sequence ID" value="KGK97975.1"/>
    <property type="molecule type" value="Genomic_DNA"/>
</dbReference>
<dbReference type="Proteomes" id="UP000029859">
    <property type="component" value="Unassembled WGS sequence"/>
</dbReference>
<gene>
    <name evidence="2" type="ORF">LI82_09495</name>
</gene>
<dbReference type="RefSeq" id="WP_048195167.1">
    <property type="nucleotide sequence ID" value="NZ_CAAGSM010000001.1"/>
</dbReference>
<dbReference type="InterPro" id="IPR002774">
    <property type="entry name" value="Flagellin_arc-type"/>
</dbReference>
<proteinExistence type="predicted"/>
<reference evidence="2 3" key="1">
    <citation type="submission" date="2014-09" db="EMBL/GenBank/DDBJ databases">
        <title>Draft genome sequence of an obligately methylotrophic methanogen, Methanococcoides methylutens, isolated from marine sediment.</title>
        <authorList>
            <person name="Guan Y."/>
            <person name="Ngugi D.K."/>
            <person name="Blom J."/>
            <person name="Ali S."/>
            <person name="Ferry J.G."/>
            <person name="Stingl U."/>
        </authorList>
    </citation>
    <scope>NUCLEOTIDE SEQUENCE [LARGE SCALE GENOMIC DNA]</scope>
    <source>
        <strain evidence="2 3">DSM 2657</strain>
    </source>
</reference>
<accession>A0A099SYH3</accession>
<name>A0A099SYH3_METMT</name>
<dbReference type="GO" id="GO:0005198">
    <property type="term" value="F:structural molecule activity"/>
    <property type="evidence" value="ECO:0007669"/>
    <property type="project" value="InterPro"/>
</dbReference>
<keyword evidence="1" id="KW-0812">Transmembrane</keyword>
<organism evidence="2 3">
    <name type="scientific">Methanococcoides methylutens</name>
    <dbReference type="NCBI Taxonomy" id="2226"/>
    <lineage>
        <taxon>Archaea</taxon>
        <taxon>Methanobacteriati</taxon>
        <taxon>Methanobacteriota</taxon>
        <taxon>Stenosarchaea group</taxon>
        <taxon>Methanomicrobia</taxon>
        <taxon>Methanosarcinales</taxon>
        <taxon>Methanosarcinaceae</taxon>
        <taxon>Methanococcoides</taxon>
    </lineage>
</organism>
<dbReference type="Pfam" id="PF01917">
    <property type="entry name" value="Flagellin_arch-type"/>
    <property type="match status" value="1"/>
</dbReference>
<sequence length="157" mass="17133">MSNEVITTSILVIASVVAVVALVSAVVPSVNELSRSYTSVADEMGTEVRTDVDIIFISAQGNNVSVWIKNVGSSRIPLSYFGMSDIFITSSSNYWHPDFESTSNPAWNYTLENGDGNTWDSGETIKTIIELDNLPSDTYKLNFILYNGVSGSDIFSK</sequence>
<evidence type="ECO:0000256" key="1">
    <source>
        <dbReference type="SAM" id="Phobius"/>
    </source>
</evidence>
<comment type="caution">
    <text evidence="2">The sequence shown here is derived from an EMBL/GenBank/DDBJ whole genome shotgun (WGS) entry which is preliminary data.</text>
</comment>
<evidence type="ECO:0000313" key="3">
    <source>
        <dbReference type="Proteomes" id="UP000029859"/>
    </source>
</evidence>
<dbReference type="AlphaFoldDB" id="A0A099SYH3"/>